<accession>A0A6P9A8G4</accession>
<evidence type="ECO:0000256" key="1">
    <source>
        <dbReference type="SAM" id="MobiDB-lite"/>
    </source>
</evidence>
<dbReference type="SUPFAM" id="SSF53098">
    <property type="entry name" value="Ribonuclease H-like"/>
    <property type="match status" value="1"/>
</dbReference>
<dbReference type="GO" id="GO:0003676">
    <property type="term" value="F:nucleic acid binding"/>
    <property type="evidence" value="ECO:0007669"/>
    <property type="project" value="InterPro"/>
</dbReference>
<dbReference type="Pfam" id="PF20700">
    <property type="entry name" value="Mutator"/>
    <property type="match status" value="3"/>
</dbReference>
<feature type="domain" description="Mutator-like transposase" evidence="2">
    <location>
        <begin position="49"/>
        <end position="131"/>
    </location>
</feature>
<dbReference type="InterPro" id="IPR012337">
    <property type="entry name" value="RNaseH-like_sf"/>
</dbReference>
<dbReference type="OrthoDB" id="7692185at2759"/>
<evidence type="ECO:0000313" key="5">
    <source>
        <dbReference type="RefSeq" id="XP_034253815.1"/>
    </source>
</evidence>
<organism evidence="5">
    <name type="scientific">Thrips palmi</name>
    <name type="common">Melon thrips</name>
    <dbReference type="NCBI Taxonomy" id="161013"/>
    <lineage>
        <taxon>Eukaryota</taxon>
        <taxon>Metazoa</taxon>
        <taxon>Ecdysozoa</taxon>
        <taxon>Arthropoda</taxon>
        <taxon>Hexapoda</taxon>
        <taxon>Insecta</taxon>
        <taxon>Pterygota</taxon>
        <taxon>Neoptera</taxon>
        <taxon>Paraneoptera</taxon>
        <taxon>Thysanoptera</taxon>
        <taxon>Terebrantia</taxon>
        <taxon>Thripoidea</taxon>
        <taxon>Thripidae</taxon>
        <taxon>Thrips</taxon>
    </lineage>
</organism>
<dbReference type="GeneID" id="117652810"/>
<dbReference type="InterPro" id="IPR036397">
    <property type="entry name" value="RNaseH_sf"/>
</dbReference>
<dbReference type="InterPro" id="IPR049012">
    <property type="entry name" value="Mutator_transp_dom"/>
</dbReference>
<feature type="compositionally biased region" description="Basic and acidic residues" evidence="1">
    <location>
        <begin position="249"/>
        <end position="265"/>
    </location>
</feature>
<dbReference type="KEGG" id="tpal:117652810"/>
<evidence type="ECO:0000259" key="3">
    <source>
        <dbReference type="Pfam" id="PF22123"/>
    </source>
</evidence>
<dbReference type="CDD" id="cd06127">
    <property type="entry name" value="DEDDh"/>
    <property type="match status" value="1"/>
</dbReference>
<dbReference type="InParanoid" id="A0A6P9A8G4"/>
<proteinExistence type="predicted"/>
<gene>
    <name evidence="5" type="primary">LOC117652810</name>
</gene>
<name>A0A6P9A8G4_THRPL</name>
<dbReference type="Gene3D" id="3.30.420.10">
    <property type="entry name" value="Ribonuclease H-like superfamily/Ribonuclease H"/>
    <property type="match status" value="1"/>
</dbReference>
<sequence length="1002" mass="110818">MHAVRGKCGFVKKSKAERCGKVSRVQFLRHSASRHEVVAKQPDHDLRKGRRIVDLKTLATNMWCDNCNDSLSLRHLQSEESRGLASIFTVRCHRCLALAQVISDKPTRSPKSGRLVFSVNCKAAFGEFQLPCWVQLHFRSSPTCFRCGMSVHMGNITCAVIVSFIHSCMHGLLLVFSISNKCAFPVTACIDTGVAHDQLNKFLSAVNVPPIPRNTMKVAEGIVSPAIIQTAHNSCQEAIEEERELTLKASRSEGELSALPEERAVDNPALNTSNASDSPTEQISEEWAVDDPAFNSSIASDCPTEEISEEWVVDDPFNSSHASDCRTEQAEVNQDKPDDVVPITCKYDFGWNKRGNGHAYDSHSGHGSAIGNYTNKVVAYDAMSKYCALCARGHSAQDHECAINYGGSSKGMEPFTAVKILLKNEQFSQGRVRLGTLVGDADSSTMAALSRESAFPIRKFLDLNHGLKAFSRALWVLKKSTFKWLTAEAIKNLTSRCLGYALAQNRGDVEATRRAIMNIPEHVYGNHTSCGDWCKAKDNPNYVFKDFPSKQPLRDPAFKATLIKMLQDMADNAEQLAPGGSIQQNESFNHMVATRAPKSRHYCGTNSNYLRVSATVSYKNLGAEHSEAVFKSANLSPTVNAFRVSVQRRREWKARYQSRLDVKSRRLHLKTKNLWAEADAARKDGPSYESGMSGVMERAVASSDCSSDWLPPPCDISPDCAVVYVDIETTGFLATDQIVQVAAKCGDRQFSVFMMPTVSFHAIASAKTGFKVFRGELMYREEVLTTTPPLNAAEQFITFLAECGPQVLLVGHNIIRFDAPRIVQWLEDLSCLKDFCEVVCGFTDTKPLIKQGKVGGQEELAKTYLVGPEWEVHRQGAHNASSDVILLEGLVRHFKVGVNTLKTSAVSSREFFMNRAMLKRRRFLLPQLAELKGKVSDLMIGRMAAHGVTISDLQREFDKNGVPGLTIFLGMHINGKPRVTASKKIVNAIAEHISGKENLPPL</sequence>
<reference evidence="5" key="1">
    <citation type="submission" date="2025-08" db="UniProtKB">
        <authorList>
            <consortium name="RefSeq"/>
        </authorList>
    </citation>
    <scope>IDENTIFICATION</scope>
    <source>
        <tissue evidence="5">Total insect</tissue>
    </source>
</reference>
<dbReference type="Proteomes" id="UP000515158">
    <property type="component" value="Unplaced"/>
</dbReference>
<feature type="region of interest" description="Disordered" evidence="1">
    <location>
        <begin position="249"/>
        <end position="283"/>
    </location>
</feature>
<evidence type="ECO:0000259" key="2">
    <source>
        <dbReference type="Pfam" id="PF20700"/>
    </source>
</evidence>
<feature type="compositionally biased region" description="Polar residues" evidence="1">
    <location>
        <begin position="269"/>
        <end position="282"/>
    </location>
</feature>
<dbReference type="RefSeq" id="XP_034253815.1">
    <property type="nucleotide sequence ID" value="XM_034397924.1"/>
</dbReference>
<feature type="domain" description="Mutator-like transposase" evidence="2">
    <location>
        <begin position="186"/>
        <end position="251"/>
    </location>
</feature>
<keyword evidence="4" id="KW-1185">Reference proteome</keyword>
<feature type="domain" description="Mutator-like transposase" evidence="2">
    <location>
        <begin position="316"/>
        <end position="534"/>
    </location>
</feature>
<evidence type="ECO:0000313" key="4">
    <source>
        <dbReference type="Proteomes" id="UP000515158"/>
    </source>
</evidence>
<feature type="domain" description="Exuperantia RNAse H-like" evidence="3">
    <location>
        <begin position="722"/>
        <end position="851"/>
    </location>
</feature>
<dbReference type="Pfam" id="PF22123">
    <property type="entry name" value="Exu_RNase_H_like"/>
    <property type="match status" value="1"/>
</dbReference>
<protein>
    <submittedName>
        <fullName evidence="5">Uncharacterized protein LOC117652810 isoform X1</fullName>
    </submittedName>
</protein>
<dbReference type="InterPro" id="IPR054362">
    <property type="entry name" value="Exu_RNase_H-like"/>
</dbReference>
<dbReference type="AlphaFoldDB" id="A0A6P9A8G4"/>